<dbReference type="Proteomes" id="UP001239213">
    <property type="component" value="Unassembled WGS sequence"/>
</dbReference>
<sequence>MGSRLCTCREGMELQTEAGEGDIFSGTDLNHGIRRRAARENLEDMTQRSRDRGTQMNARADDNPSRRERASMHPSDLDGDISAAKRVHGQFAAGVDLVHLGSQAFHVFCRSFEGKIESMAELALRYSLCDSGDTADHAKLENKVTTFDYVLHVGKYALSQPKVGRRYLAGRGDGGGEGTDGHDGQDAADTTDFWQACHFQHSRGLSVPVFNGRLSYVSKQAESSPAPQSGILNCHPSKAECQVQVASRKDQNTNLKQWGSGVHSSMRETRREQKKKKKSKGDLRSMRTPYDAQRKERKKKGTAEEKTKTPNDLTCGECDAIPPVGERPGMLDPCRTSQIQSNLSIHSPIQPSPTGRAVQSHCTIPPSNAHASTKQHQAPSRKSTGQAKGTNQGQSSTSVYCLRLPIQFNSHLTPDLPFRSSTPPSPGLSSSLGPTFFLTRRLLPTSLKPNSIRLQVEPAPLFSSPSLLLSLWLRFKANSNTIVARYDRLQPRRTDT</sequence>
<gene>
    <name evidence="2" type="ORF">CCUS01_11900</name>
</gene>
<feature type="region of interest" description="Disordered" evidence="1">
    <location>
        <begin position="168"/>
        <end position="187"/>
    </location>
</feature>
<proteinExistence type="predicted"/>
<evidence type="ECO:0000256" key="1">
    <source>
        <dbReference type="SAM" id="MobiDB-lite"/>
    </source>
</evidence>
<feature type="compositionally biased region" description="Polar residues" evidence="1">
    <location>
        <begin position="360"/>
        <end position="394"/>
    </location>
</feature>
<feature type="region of interest" description="Disordered" evidence="1">
    <location>
        <begin position="37"/>
        <end position="80"/>
    </location>
</feature>
<protein>
    <submittedName>
        <fullName evidence="2">Uncharacterized protein</fullName>
    </submittedName>
</protein>
<comment type="caution">
    <text evidence="2">The sequence shown here is derived from an EMBL/GenBank/DDBJ whole genome shotgun (WGS) entry which is preliminary data.</text>
</comment>
<feature type="region of interest" description="Disordered" evidence="1">
    <location>
        <begin position="248"/>
        <end position="315"/>
    </location>
</feature>
<dbReference type="AlphaFoldDB" id="A0AAI9U0P2"/>
<accession>A0AAI9U0P2</accession>
<feature type="region of interest" description="Disordered" evidence="1">
    <location>
        <begin position="350"/>
        <end position="394"/>
    </location>
</feature>
<dbReference type="EMBL" id="MPDP01000311">
    <property type="protein sequence ID" value="KAK1448156.1"/>
    <property type="molecule type" value="Genomic_DNA"/>
</dbReference>
<keyword evidence="3" id="KW-1185">Reference proteome</keyword>
<feature type="compositionally biased region" description="Basic and acidic residues" evidence="1">
    <location>
        <begin position="38"/>
        <end position="71"/>
    </location>
</feature>
<organism evidence="2 3">
    <name type="scientific">Colletotrichum cuscutae</name>
    <dbReference type="NCBI Taxonomy" id="1209917"/>
    <lineage>
        <taxon>Eukaryota</taxon>
        <taxon>Fungi</taxon>
        <taxon>Dikarya</taxon>
        <taxon>Ascomycota</taxon>
        <taxon>Pezizomycotina</taxon>
        <taxon>Sordariomycetes</taxon>
        <taxon>Hypocreomycetidae</taxon>
        <taxon>Glomerellales</taxon>
        <taxon>Glomerellaceae</taxon>
        <taxon>Colletotrichum</taxon>
        <taxon>Colletotrichum acutatum species complex</taxon>
    </lineage>
</organism>
<evidence type="ECO:0000313" key="3">
    <source>
        <dbReference type="Proteomes" id="UP001239213"/>
    </source>
</evidence>
<reference evidence="2" key="1">
    <citation type="submission" date="2016-11" db="EMBL/GenBank/DDBJ databases">
        <title>The genome sequence of Colletotrichum cuscutae.</title>
        <authorList>
            <person name="Baroncelli R."/>
        </authorList>
    </citation>
    <scope>NUCLEOTIDE SEQUENCE</scope>
    <source>
        <strain evidence="2">IMI 304802</strain>
    </source>
</reference>
<name>A0AAI9U0P2_9PEZI</name>
<evidence type="ECO:0000313" key="2">
    <source>
        <dbReference type="EMBL" id="KAK1448156.1"/>
    </source>
</evidence>